<dbReference type="GO" id="GO:0008270">
    <property type="term" value="F:zinc ion binding"/>
    <property type="evidence" value="ECO:0007669"/>
    <property type="project" value="UniProtKB-KW"/>
</dbReference>
<keyword evidence="2" id="KW-0479">Metal-binding</keyword>
<dbReference type="Pfam" id="PF13613">
    <property type="entry name" value="HTH_Tnp_4"/>
    <property type="match status" value="1"/>
</dbReference>
<dbReference type="GO" id="GO:0003677">
    <property type="term" value="F:DNA binding"/>
    <property type="evidence" value="ECO:0007669"/>
    <property type="project" value="UniProtKB-UniRule"/>
</dbReference>
<dbReference type="InterPro" id="IPR006612">
    <property type="entry name" value="THAP_Znf"/>
</dbReference>
<evidence type="ECO:0000313" key="10">
    <source>
        <dbReference type="Proteomes" id="UP001347796"/>
    </source>
</evidence>
<keyword evidence="10" id="KW-1185">Reference proteome</keyword>
<dbReference type="Pfam" id="PF13359">
    <property type="entry name" value="DDE_Tnp_4"/>
    <property type="match status" value="1"/>
</dbReference>
<dbReference type="InterPro" id="IPR027806">
    <property type="entry name" value="HARBI1_dom"/>
</dbReference>
<comment type="cofactor">
    <cofactor evidence="1">
        <name>a divalent metal cation</name>
        <dbReference type="ChEBI" id="CHEBI:60240"/>
    </cofactor>
</comment>
<evidence type="ECO:0000256" key="1">
    <source>
        <dbReference type="ARBA" id="ARBA00001968"/>
    </source>
</evidence>
<comment type="caution">
    <text evidence="9">The sequence shown here is derived from an EMBL/GenBank/DDBJ whole genome shotgun (WGS) entry which is preliminary data.</text>
</comment>
<dbReference type="PROSITE" id="PS50950">
    <property type="entry name" value="ZF_THAP"/>
    <property type="match status" value="1"/>
</dbReference>
<evidence type="ECO:0000256" key="2">
    <source>
        <dbReference type="ARBA" id="ARBA00022723"/>
    </source>
</evidence>
<proteinExistence type="predicted"/>
<keyword evidence="3 6" id="KW-0863">Zinc-finger</keyword>
<feature type="coiled-coil region" evidence="7">
    <location>
        <begin position="184"/>
        <end position="218"/>
    </location>
</feature>
<evidence type="ECO:0000256" key="5">
    <source>
        <dbReference type="ARBA" id="ARBA00023125"/>
    </source>
</evidence>
<dbReference type="AlphaFoldDB" id="A0AAN8J785"/>
<evidence type="ECO:0000256" key="6">
    <source>
        <dbReference type="PROSITE-ProRule" id="PRU00309"/>
    </source>
</evidence>
<evidence type="ECO:0000256" key="4">
    <source>
        <dbReference type="ARBA" id="ARBA00022833"/>
    </source>
</evidence>
<gene>
    <name evidence="9" type="ORF">SNE40_018200</name>
</gene>
<dbReference type="PANTHER" id="PTHR23080">
    <property type="entry name" value="THAP DOMAIN PROTEIN"/>
    <property type="match status" value="1"/>
</dbReference>
<sequence length="532" mass="61267">MPKSRRCCAFLQFSNGEHKLEKWRFQNCDIHNCNKGTGSCICDPPFTLFTFLTELKDPEGRQKWTSIVNRKKGNKIWHPTSDSRVCSVHFADGNPTAANPYPSLHLGYETRREIKARPPPTPRENLDHAPKKCRKFQNINTNCNINISEKSITEHAISSKKDDCSDASPLDLTNGDHSYSLSNIQTESIELKRLRNRVKNLEKELSKSKTMVNDLLRKPFQIQSILKSDKKVKFYTGIPTLASFLKIESCMSRYFRNIRYWKGPSKVSNPGRYKRYDSRVKRILTHREEFILTLMKLRLGALNEDLADRFGISCTQVSNVFTTWIKFLSKFLGSLVFNPAKEVVQDNLPPSFRNPKFCRARHIIDCTEVFIEKPNNLQVQTLTWSEYKHHHTAKILISITPAGMINFVSKTWGGRTSDKYVTLNSGFLDLIEDYDIVLADRGFPIREELALLRAELLVPPGRRGVSQMSVSDVRTTEVIAKRRIYVEQAIRRLKCFRILKYELPLTLLHHLDDIVLIASGICNLYPPLAKFL</sequence>
<dbReference type="EMBL" id="JAZGQO010000013">
    <property type="protein sequence ID" value="KAK6171767.1"/>
    <property type="molecule type" value="Genomic_DNA"/>
</dbReference>
<keyword evidence="5 6" id="KW-0238">DNA-binding</keyword>
<evidence type="ECO:0000313" key="9">
    <source>
        <dbReference type="EMBL" id="KAK6171767.1"/>
    </source>
</evidence>
<keyword evidence="7" id="KW-0175">Coiled coil</keyword>
<organism evidence="9 10">
    <name type="scientific">Patella caerulea</name>
    <name type="common">Rayed Mediterranean limpet</name>
    <dbReference type="NCBI Taxonomy" id="87958"/>
    <lineage>
        <taxon>Eukaryota</taxon>
        <taxon>Metazoa</taxon>
        <taxon>Spiralia</taxon>
        <taxon>Lophotrochozoa</taxon>
        <taxon>Mollusca</taxon>
        <taxon>Gastropoda</taxon>
        <taxon>Patellogastropoda</taxon>
        <taxon>Patelloidea</taxon>
        <taxon>Patellidae</taxon>
        <taxon>Patella</taxon>
    </lineage>
</organism>
<keyword evidence="4" id="KW-0862">Zinc</keyword>
<name>A0AAN8J785_PATCE</name>
<dbReference type="SUPFAM" id="SSF57716">
    <property type="entry name" value="Glucocorticoid receptor-like (DNA-binding domain)"/>
    <property type="match status" value="1"/>
</dbReference>
<dbReference type="Pfam" id="PF05485">
    <property type="entry name" value="THAP"/>
    <property type="match status" value="1"/>
</dbReference>
<evidence type="ECO:0000256" key="7">
    <source>
        <dbReference type="SAM" id="Coils"/>
    </source>
</evidence>
<accession>A0AAN8J785</accession>
<evidence type="ECO:0000256" key="3">
    <source>
        <dbReference type="ARBA" id="ARBA00022771"/>
    </source>
</evidence>
<dbReference type="InterPro" id="IPR027805">
    <property type="entry name" value="Transposase_HTH_dom"/>
</dbReference>
<protein>
    <recommendedName>
        <fullName evidence="8">THAP-type domain-containing protein</fullName>
    </recommendedName>
</protein>
<feature type="domain" description="THAP-type" evidence="8">
    <location>
        <begin position="24"/>
        <end position="123"/>
    </location>
</feature>
<dbReference type="Proteomes" id="UP001347796">
    <property type="component" value="Unassembled WGS sequence"/>
</dbReference>
<reference evidence="9 10" key="1">
    <citation type="submission" date="2024-01" db="EMBL/GenBank/DDBJ databases">
        <title>The genome of the rayed Mediterranean limpet Patella caerulea (Linnaeus, 1758).</title>
        <authorList>
            <person name="Anh-Thu Weber A."/>
            <person name="Halstead-Nussloch G."/>
        </authorList>
    </citation>
    <scope>NUCLEOTIDE SEQUENCE [LARGE SCALE GENOMIC DNA]</scope>
    <source>
        <strain evidence="9">AATW-2023a</strain>
        <tissue evidence="9">Whole specimen</tissue>
    </source>
</reference>
<dbReference type="PANTHER" id="PTHR23080:SF144">
    <property type="entry name" value="SPINDLE AND KINETOCHORE ASSOCIATED COMPLEX SUBUNIT 3"/>
    <property type="match status" value="1"/>
</dbReference>
<evidence type="ECO:0000259" key="8">
    <source>
        <dbReference type="PROSITE" id="PS50950"/>
    </source>
</evidence>